<dbReference type="STRING" id="218821.SAMN05421837_105824"/>
<dbReference type="GO" id="GO:0046872">
    <property type="term" value="F:metal ion binding"/>
    <property type="evidence" value="ECO:0007669"/>
    <property type="project" value="InterPro"/>
</dbReference>
<dbReference type="InterPro" id="IPR036724">
    <property type="entry name" value="Cobalamin-bd_sf"/>
</dbReference>
<evidence type="ECO:0000259" key="2">
    <source>
        <dbReference type="PROSITE" id="PS51332"/>
    </source>
</evidence>
<dbReference type="GO" id="GO:0031419">
    <property type="term" value="F:cobalamin binding"/>
    <property type="evidence" value="ECO:0007669"/>
    <property type="project" value="InterPro"/>
</dbReference>
<evidence type="ECO:0000313" key="3">
    <source>
        <dbReference type="EMBL" id="SEF31615.1"/>
    </source>
</evidence>
<dbReference type="InterPro" id="IPR006158">
    <property type="entry name" value="Cobalamin-bd"/>
</dbReference>
<dbReference type="EMBL" id="FNUJ01000005">
    <property type="protein sequence ID" value="SEF31615.1"/>
    <property type="molecule type" value="Genomic_DNA"/>
</dbReference>
<organism evidence="3 4">
    <name type="scientific">Amycolatopsis pretoriensis</name>
    <dbReference type="NCBI Taxonomy" id="218821"/>
    <lineage>
        <taxon>Bacteria</taxon>
        <taxon>Bacillati</taxon>
        <taxon>Actinomycetota</taxon>
        <taxon>Actinomycetes</taxon>
        <taxon>Pseudonocardiales</taxon>
        <taxon>Pseudonocardiaceae</taxon>
        <taxon>Amycolatopsis</taxon>
    </lineage>
</organism>
<gene>
    <name evidence="3" type="ORF">SAMN05421837_105824</name>
</gene>
<dbReference type="SUPFAM" id="SSF52242">
    <property type="entry name" value="Cobalamin (vitamin B12)-binding domain"/>
    <property type="match status" value="1"/>
</dbReference>
<dbReference type="Gene3D" id="3.40.50.280">
    <property type="entry name" value="Cobalamin-binding domain"/>
    <property type="match status" value="1"/>
</dbReference>
<reference evidence="4" key="1">
    <citation type="submission" date="2016-10" db="EMBL/GenBank/DDBJ databases">
        <authorList>
            <person name="Varghese N."/>
            <person name="Submissions S."/>
        </authorList>
    </citation>
    <scope>NUCLEOTIDE SEQUENCE [LARGE SCALE GENOMIC DNA]</scope>
    <source>
        <strain evidence="4">DSM 44654</strain>
    </source>
</reference>
<accession>A0A1H5QZT7</accession>
<protein>
    <submittedName>
        <fullName evidence="3">Methylmalonyl-CoA mutase, C-terminal domain</fullName>
    </submittedName>
</protein>
<dbReference type="Proteomes" id="UP000198878">
    <property type="component" value="Unassembled WGS sequence"/>
</dbReference>
<keyword evidence="4" id="KW-1185">Reference proteome</keyword>
<dbReference type="RefSeq" id="WP_086682284.1">
    <property type="nucleotide sequence ID" value="NZ_FNUJ01000005.1"/>
</dbReference>
<name>A0A1H5QZT7_9PSEU</name>
<proteinExistence type="predicted"/>
<dbReference type="PROSITE" id="PS51332">
    <property type="entry name" value="B12_BINDING"/>
    <property type="match status" value="1"/>
</dbReference>
<dbReference type="AlphaFoldDB" id="A0A1H5QZT7"/>
<dbReference type="CDD" id="cd02065">
    <property type="entry name" value="B12-binding_like"/>
    <property type="match status" value="1"/>
</dbReference>
<evidence type="ECO:0000256" key="1">
    <source>
        <dbReference type="SAM" id="MobiDB-lite"/>
    </source>
</evidence>
<feature type="domain" description="B12-binding" evidence="2">
    <location>
        <begin position="3"/>
        <end position="110"/>
    </location>
</feature>
<evidence type="ECO:0000313" key="4">
    <source>
        <dbReference type="Proteomes" id="UP000198878"/>
    </source>
</evidence>
<feature type="region of interest" description="Disordered" evidence="1">
    <location>
        <begin position="90"/>
        <end position="110"/>
    </location>
</feature>
<dbReference type="OrthoDB" id="3624736at2"/>
<sequence length="110" mass="11629">MARERLRVLLVEFGTPDPAAVALGRVLRDEGMEVVHAGPLDTLEQLRSTAEQEDPDAVGVLGDGPPPGLAEALNGVRVFSGSDLGDPGKAVEWLRGGRSHTVDVPPDRAR</sequence>